<evidence type="ECO:0000256" key="2">
    <source>
        <dbReference type="ARBA" id="ARBA00005979"/>
    </source>
</evidence>
<name>A0A1M5IQR6_9BRAD</name>
<dbReference type="PANTHER" id="PTHR22893:SF91">
    <property type="entry name" value="NADPH DEHYDROGENASE 2-RELATED"/>
    <property type="match status" value="1"/>
</dbReference>
<gene>
    <name evidence="5" type="ORF">SAMN05444169_1742</name>
</gene>
<reference evidence="5 6" key="1">
    <citation type="submission" date="2016-11" db="EMBL/GenBank/DDBJ databases">
        <authorList>
            <person name="Jaros S."/>
            <person name="Januszkiewicz K."/>
            <person name="Wedrychowicz H."/>
        </authorList>
    </citation>
    <scope>NUCLEOTIDE SEQUENCE [LARGE SCALE GENOMIC DNA]</scope>
    <source>
        <strain evidence="5 6">GAS242</strain>
    </source>
</reference>
<proteinExistence type="inferred from homology"/>
<dbReference type="InterPro" id="IPR013785">
    <property type="entry name" value="Aldolase_TIM"/>
</dbReference>
<dbReference type="Gene3D" id="3.20.20.70">
    <property type="entry name" value="Aldolase class I"/>
    <property type="match status" value="1"/>
</dbReference>
<dbReference type="GO" id="GO:0010181">
    <property type="term" value="F:FMN binding"/>
    <property type="evidence" value="ECO:0007669"/>
    <property type="project" value="InterPro"/>
</dbReference>
<protein>
    <submittedName>
        <fullName evidence="5">2,4-dienoyl-CoA reductase</fullName>
    </submittedName>
</protein>
<evidence type="ECO:0000256" key="3">
    <source>
        <dbReference type="ARBA" id="ARBA00023002"/>
    </source>
</evidence>
<organism evidence="5 6">
    <name type="scientific">Bradyrhizobium erythrophlei</name>
    <dbReference type="NCBI Taxonomy" id="1437360"/>
    <lineage>
        <taxon>Bacteria</taxon>
        <taxon>Pseudomonadati</taxon>
        <taxon>Pseudomonadota</taxon>
        <taxon>Alphaproteobacteria</taxon>
        <taxon>Hyphomicrobiales</taxon>
        <taxon>Nitrobacteraceae</taxon>
        <taxon>Bradyrhizobium</taxon>
    </lineage>
</organism>
<dbReference type="Pfam" id="PF00724">
    <property type="entry name" value="Oxidored_FMN"/>
    <property type="match status" value="1"/>
</dbReference>
<dbReference type="PANTHER" id="PTHR22893">
    <property type="entry name" value="NADH OXIDOREDUCTASE-RELATED"/>
    <property type="match status" value="1"/>
</dbReference>
<dbReference type="EMBL" id="LT670818">
    <property type="protein sequence ID" value="SHG30668.1"/>
    <property type="molecule type" value="Genomic_DNA"/>
</dbReference>
<dbReference type="RefSeq" id="WP_079565608.1">
    <property type="nucleotide sequence ID" value="NZ_LT670818.1"/>
</dbReference>
<accession>A0A1M5IQR6</accession>
<dbReference type="SUPFAM" id="SSF51395">
    <property type="entry name" value="FMN-linked oxidoreductases"/>
    <property type="match status" value="1"/>
</dbReference>
<evidence type="ECO:0000313" key="5">
    <source>
        <dbReference type="EMBL" id="SHG30668.1"/>
    </source>
</evidence>
<comment type="similarity">
    <text evidence="2">Belongs to the NADH:flavin oxidoreductase/NADH oxidase family.</text>
</comment>
<sequence length="380" mass="41700">MSDLFDSYDLSGLLLPNRIVMAPLTRARAKHDAADELIALYYAQRSTAGLIISEGTPISRQGQGYVFNPGIFLSDQIAGWRKVTRSVHSAGGRIFAQLWHVGRVSHFSIQEKGRQPVSATDRIARGAMAFGYDEEGRPRFLPVSAPYALTATEVGRVVEDFAIAADNAVAAGFDGVELHAANGYLFEQFLNPLVNDRTDRYSADLMENRLRFTLEVVDAVNARIGSQRVGIRFSPFGQISDMPPYPDAEQTYLQLGRELADRRIAYIHFMDQSGFRVASMPGGVSDRVHNLLRKLRPTFDKGALILAGGQTLAKANELIASGTIDLAAFGQPFIANPDLVARLRNGWPLAEPERETYYGGGAGGYVDYPPYRNGRALIAD</sequence>
<evidence type="ECO:0000256" key="1">
    <source>
        <dbReference type="ARBA" id="ARBA00001917"/>
    </source>
</evidence>
<dbReference type="CDD" id="cd02933">
    <property type="entry name" value="OYE_like_FMN"/>
    <property type="match status" value="1"/>
</dbReference>
<feature type="domain" description="NADH:flavin oxidoreductase/NADH oxidase N-terminal" evidence="4">
    <location>
        <begin position="4"/>
        <end position="348"/>
    </location>
</feature>
<dbReference type="GO" id="GO:0005829">
    <property type="term" value="C:cytosol"/>
    <property type="evidence" value="ECO:0007669"/>
    <property type="project" value="TreeGrafter"/>
</dbReference>
<evidence type="ECO:0000313" key="6">
    <source>
        <dbReference type="Proteomes" id="UP000190675"/>
    </source>
</evidence>
<dbReference type="AlphaFoldDB" id="A0A1M5IQR6"/>
<dbReference type="FunFam" id="3.20.20.70:FF:000059">
    <property type="entry name" value="N-ethylmaleimide reductase, FMN-linked"/>
    <property type="match status" value="1"/>
</dbReference>
<dbReference type="GO" id="GO:0016628">
    <property type="term" value="F:oxidoreductase activity, acting on the CH-CH group of donors, NAD or NADP as acceptor"/>
    <property type="evidence" value="ECO:0007669"/>
    <property type="project" value="UniProtKB-ARBA"/>
</dbReference>
<dbReference type="InterPro" id="IPR045247">
    <property type="entry name" value="Oye-like"/>
</dbReference>
<keyword evidence="3" id="KW-0560">Oxidoreductase</keyword>
<dbReference type="OrthoDB" id="9804454at2"/>
<comment type="cofactor">
    <cofactor evidence="1">
        <name>FMN</name>
        <dbReference type="ChEBI" id="CHEBI:58210"/>
    </cofactor>
</comment>
<evidence type="ECO:0000259" key="4">
    <source>
        <dbReference type="Pfam" id="PF00724"/>
    </source>
</evidence>
<dbReference type="Proteomes" id="UP000190675">
    <property type="component" value="Chromosome I"/>
</dbReference>
<dbReference type="InterPro" id="IPR001155">
    <property type="entry name" value="OxRdtase_FMN_N"/>
</dbReference>